<accession>A0ABY8R0Y2</accession>
<gene>
    <name evidence="1" type="ORF">QJS64_13665</name>
</gene>
<dbReference type="EMBL" id="CP124685">
    <property type="protein sequence ID" value="WGX75115.1"/>
    <property type="molecule type" value="Genomic_DNA"/>
</dbReference>
<keyword evidence="2" id="KW-1185">Reference proteome</keyword>
<proteinExistence type="predicted"/>
<dbReference type="Proteomes" id="UP001239169">
    <property type="component" value="Chromosome"/>
</dbReference>
<name>A0ABY8R0Y2_PARBF</name>
<sequence length="207" mass="24242">MEEKLISKKDLLIETGISYGQLYRWKRKNIIPEEWFIKKSTFTGQETFFPKDKIIERINLILSMKEGVSLDDIANMFIEKKDNKQFNIDYLIEKNVISNYAKEVFESIYMNKNMIEKKELLILSIIENNIVTSVITMDELKNITEMIDDKFSEMFNSNGKICLYRKLGIPFVIGCEGDNNIYIDKSIKKILEVDIVKEISNISLKLV</sequence>
<dbReference type="InterPro" id="IPR025063">
    <property type="entry name" value="DUF4004"/>
</dbReference>
<evidence type="ECO:0000313" key="2">
    <source>
        <dbReference type="Proteomes" id="UP001239169"/>
    </source>
</evidence>
<dbReference type="Pfam" id="PF13171">
    <property type="entry name" value="DUF4004"/>
    <property type="match status" value="1"/>
</dbReference>
<protein>
    <submittedName>
        <fullName evidence="1">DUF4004 family protein</fullName>
    </submittedName>
</protein>
<organism evidence="1 2">
    <name type="scientific">Paraclostridium bifermentans</name>
    <name type="common">Clostridium bifermentans</name>
    <dbReference type="NCBI Taxonomy" id="1490"/>
    <lineage>
        <taxon>Bacteria</taxon>
        <taxon>Bacillati</taxon>
        <taxon>Bacillota</taxon>
        <taxon>Clostridia</taxon>
        <taxon>Peptostreptococcales</taxon>
        <taxon>Peptostreptococcaceae</taxon>
        <taxon>Paraclostridium</taxon>
    </lineage>
</organism>
<reference evidence="1 2" key="1">
    <citation type="submission" date="2023-04" db="EMBL/GenBank/DDBJ databases">
        <title>Bacteria Genome Submission.</title>
        <authorList>
            <person name="Isaac P."/>
        </authorList>
    </citation>
    <scope>NUCLEOTIDE SEQUENCE [LARGE SCALE GENOMIC DNA]</scope>
    <source>
        <strain evidence="1 2">SampleS7P1</strain>
    </source>
</reference>
<evidence type="ECO:0000313" key="1">
    <source>
        <dbReference type="EMBL" id="WGX75115.1"/>
    </source>
</evidence>